<dbReference type="GO" id="GO:0016094">
    <property type="term" value="P:polyprenol biosynthetic process"/>
    <property type="evidence" value="ECO:0007669"/>
    <property type="project" value="TreeGrafter"/>
</dbReference>
<feature type="binding site" evidence="2">
    <location>
        <begin position="181"/>
        <end position="183"/>
    </location>
    <ligand>
        <name>substrate</name>
    </ligand>
</feature>
<dbReference type="PROSITE" id="PS01066">
    <property type="entry name" value="UPP_SYNTHASE"/>
    <property type="match status" value="1"/>
</dbReference>
<dbReference type="Pfam" id="PF01255">
    <property type="entry name" value="Prenyltransf"/>
    <property type="match status" value="1"/>
</dbReference>
<dbReference type="NCBIfam" id="NF011405">
    <property type="entry name" value="PRK14830.1"/>
    <property type="match status" value="1"/>
</dbReference>
<feature type="binding site" evidence="2">
    <location>
        <position position="194"/>
    </location>
    <ligand>
        <name>Mg(2+)</name>
        <dbReference type="ChEBI" id="CHEBI:18420"/>
    </ligand>
</feature>
<dbReference type="SUPFAM" id="SSF64005">
    <property type="entry name" value="Undecaprenyl diphosphate synthase"/>
    <property type="match status" value="1"/>
</dbReference>
<dbReference type="GO" id="GO:0000287">
    <property type="term" value="F:magnesium ion binding"/>
    <property type="evidence" value="ECO:0007669"/>
    <property type="project" value="UniProtKB-UniRule"/>
</dbReference>
<dbReference type="FunFam" id="3.40.1180.10:FF:000001">
    <property type="entry name" value="(2E,6E)-farnesyl-diphosphate-specific ditrans,polycis-undecaprenyl-diphosphate synthase"/>
    <property type="match status" value="1"/>
</dbReference>
<gene>
    <name evidence="3" type="ORF">ENN04_00790</name>
</gene>
<evidence type="ECO:0000256" key="1">
    <source>
        <dbReference type="ARBA" id="ARBA00022679"/>
    </source>
</evidence>
<dbReference type="PANTHER" id="PTHR10291:SF0">
    <property type="entry name" value="DEHYDRODOLICHYL DIPHOSPHATE SYNTHASE 2"/>
    <property type="match status" value="1"/>
</dbReference>
<feature type="binding site" evidence="2">
    <location>
        <position position="175"/>
    </location>
    <ligand>
        <name>substrate</name>
    </ligand>
</feature>
<name>A0A7C5SXA9_9AQUI</name>
<feature type="binding site" evidence="2">
    <location>
        <position position="26"/>
    </location>
    <ligand>
        <name>substrate</name>
    </ligand>
</feature>
<feature type="binding site" evidence="2">
    <location>
        <position position="30"/>
    </location>
    <ligand>
        <name>substrate</name>
    </ligand>
</feature>
<keyword evidence="2" id="KW-0479">Metal-binding</keyword>
<dbReference type="InterPro" id="IPR036424">
    <property type="entry name" value="UPP_synth-like_sf"/>
</dbReference>
<evidence type="ECO:0000256" key="2">
    <source>
        <dbReference type="HAMAP-Rule" id="MF_01139"/>
    </source>
</evidence>
<comment type="subunit">
    <text evidence="2">Homodimer.</text>
</comment>
<dbReference type="EMBL" id="DSAC01000011">
    <property type="protein sequence ID" value="HHO73160.1"/>
    <property type="molecule type" value="Genomic_DNA"/>
</dbReference>
<keyword evidence="1 2" id="KW-0808">Transferase</keyword>
<dbReference type="PANTHER" id="PTHR10291">
    <property type="entry name" value="DEHYDRODOLICHYL DIPHOSPHATE SYNTHASE FAMILY MEMBER"/>
    <property type="match status" value="1"/>
</dbReference>
<feature type="active site" description="Proton acceptor" evidence="2">
    <location>
        <position position="61"/>
    </location>
</feature>
<sequence>MLRIPKHVAIIMDGNGRWARERGLPRIAGHYEGVKRAEEIVYACQELGVEFLTLYTFSTENWKRPKEEIKALFELFENYLTKKVPELKKKDIRLKFIGRRDRLPKSTLKVMNYAEESTKDCTSLTVILAVDYGGRDEIIRAINKLLNSGIKSITEEQFAQFLDLVGIPEPDLLIRTAGEERVSNFLLWHIAYTEFYFSPVYWPDFTKEELIKALEDFSCRERRFGAVL</sequence>
<dbReference type="InterPro" id="IPR018520">
    <property type="entry name" value="UPP_synth-like_CS"/>
</dbReference>
<comment type="function">
    <text evidence="2">Catalyzes the condensation of isopentenyl diphosphate (IPP) with allylic pyrophosphates generating different type of terpenoids.</text>
</comment>
<dbReference type="HAMAP" id="MF_01139">
    <property type="entry name" value="ISPT"/>
    <property type="match status" value="1"/>
</dbReference>
<keyword evidence="2" id="KW-0460">Magnesium</keyword>
<feature type="binding site" evidence="2">
    <location>
        <position position="64"/>
    </location>
    <ligand>
        <name>substrate</name>
    </ligand>
</feature>
<dbReference type="InterPro" id="IPR001441">
    <property type="entry name" value="UPP_synth-like"/>
</dbReference>
<feature type="binding site" evidence="2">
    <location>
        <position position="62"/>
    </location>
    <ligand>
        <name>substrate</name>
    </ligand>
</feature>
<dbReference type="NCBIfam" id="TIGR00055">
    <property type="entry name" value="uppS"/>
    <property type="match status" value="1"/>
</dbReference>
<feature type="binding site" evidence="2">
    <location>
        <begin position="58"/>
        <end position="60"/>
    </location>
    <ligand>
        <name>substrate</name>
    </ligand>
</feature>
<dbReference type="GO" id="GO:0045547">
    <property type="term" value="F:ditrans,polycis-polyprenyl diphosphate synthase [(2E,6E)-farnesyl diphosphate specific] activity"/>
    <property type="evidence" value="ECO:0007669"/>
    <property type="project" value="TreeGrafter"/>
</dbReference>
<evidence type="ECO:0000313" key="3">
    <source>
        <dbReference type="EMBL" id="HHO73160.1"/>
    </source>
</evidence>
<organism evidence="3">
    <name type="scientific">Thermocrinis ruber</name>
    <dbReference type="NCBI Taxonomy" id="75906"/>
    <lineage>
        <taxon>Bacteria</taxon>
        <taxon>Pseudomonadati</taxon>
        <taxon>Aquificota</taxon>
        <taxon>Aquificia</taxon>
        <taxon>Aquificales</taxon>
        <taxon>Aquificaceae</taxon>
        <taxon>Thermocrinis</taxon>
    </lineage>
</organism>
<feature type="binding site" evidence="2">
    <location>
        <begin position="14"/>
        <end position="17"/>
    </location>
    <ligand>
        <name>substrate</name>
    </ligand>
</feature>
<feature type="binding site" evidence="2">
    <location>
        <position position="13"/>
    </location>
    <ligand>
        <name>Mg(2+)</name>
        <dbReference type="ChEBI" id="CHEBI:18420"/>
    </ligand>
</feature>
<dbReference type="AlphaFoldDB" id="A0A7C5SXA9"/>
<accession>A0A7C5SXA9</accession>
<feature type="binding site" evidence="2">
    <location>
        <position position="18"/>
    </location>
    <ligand>
        <name>substrate</name>
    </ligand>
</feature>
<comment type="caution">
    <text evidence="3">The sequence shown here is derived from an EMBL/GenBank/DDBJ whole genome shotgun (WGS) entry which is preliminary data.</text>
</comment>
<reference evidence="3" key="1">
    <citation type="journal article" date="2020" name="mSystems">
        <title>Genome- and Community-Level Interaction Insights into Carbon Utilization and Element Cycling Functions of Hydrothermarchaeota in Hydrothermal Sediment.</title>
        <authorList>
            <person name="Zhou Z."/>
            <person name="Liu Y."/>
            <person name="Xu W."/>
            <person name="Pan J."/>
            <person name="Luo Z.H."/>
            <person name="Li M."/>
        </authorList>
    </citation>
    <scope>NUCLEOTIDE SEQUENCE [LARGE SCALE GENOMIC DNA]</scope>
    <source>
        <strain evidence="3">SpSt-114</strain>
    </source>
</reference>
<proteinExistence type="inferred from homology"/>
<protein>
    <recommendedName>
        <fullName evidence="2">Isoprenyl transferase</fullName>
        <ecNumber evidence="2">2.5.1.-</ecNumber>
    </recommendedName>
</protein>
<dbReference type="CDD" id="cd00475">
    <property type="entry name" value="Cis_IPPS"/>
    <property type="match status" value="1"/>
</dbReference>
<dbReference type="Gene3D" id="3.40.1180.10">
    <property type="entry name" value="Decaprenyl diphosphate synthase-like"/>
    <property type="match status" value="1"/>
</dbReference>
<comment type="similarity">
    <text evidence="2">Belongs to the UPP synthase family.</text>
</comment>
<dbReference type="EC" id="2.5.1.-" evidence="2"/>
<feature type="active site" evidence="2">
    <location>
        <position position="13"/>
    </location>
</feature>
<comment type="cofactor">
    <cofactor evidence="2">
        <name>Mg(2+)</name>
        <dbReference type="ChEBI" id="CHEBI:18420"/>
    </cofactor>
    <text evidence="2">Binds 2 magnesium ions per subunit.</text>
</comment>